<organism evidence="1 2">
    <name type="scientific">Streptomyces pacificus</name>
    <dbReference type="NCBI Taxonomy" id="2705029"/>
    <lineage>
        <taxon>Bacteria</taxon>
        <taxon>Bacillati</taxon>
        <taxon>Actinomycetota</taxon>
        <taxon>Actinomycetes</taxon>
        <taxon>Kitasatosporales</taxon>
        <taxon>Streptomycetaceae</taxon>
        <taxon>Streptomyces</taxon>
    </lineage>
</organism>
<dbReference type="EMBL" id="BLLG01000018">
    <property type="protein sequence ID" value="GFH38638.1"/>
    <property type="molecule type" value="Genomic_DNA"/>
</dbReference>
<gene>
    <name evidence="1" type="ORF">SCWH03_48860</name>
</gene>
<name>A0A6A0B227_9ACTN</name>
<sequence>MLRFRPVPRLRPVLRGLDGKDRCGPVPRACRSADPARLPVPYLARAGLRDGEGR</sequence>
<evidence type="ECO:0000313" key="1">
    <source>
        <dbReference type="EMBL" id="GFH38638.1"/>
    </source>
</evidence>
<comment type="caution">
    <text evidence="1">The sequence shown here is derived from an EMBL/GenBank/DDBJ whole genome shotgun (WGS) entry which is preliminary data.</text>
</comment>
<accession>A0A6A0B227</accession>
<reference evidence="1 2" key="1">
    <citation type="submission" date="2020-02" db="EMBL/GenBank/DDBJ databases">
        <title>Whole Genome Shotgun Sequence of Streptomyces sp. strain CWH03.</title>
        <authorList>
            <person name="Dohra H."/>
            <person name="Kodani S."/>
            <person name="Yamamura H."/>
        </authorList>
    </citation>
    <scope>NUCLEOTIDE SEQUENCE [LARGE SCALE GENOMIC DNA]</scope>
    <source>
        <strain evidence="1 2">CWH03</strain>
    </source>
</reference>
<proteinExistence type="predicted"/>
<keyword evidence="2" id="KW-1185">Reference proteome</keyword>
<dbReference type="Proteomes" id="UP000484988">
    <property type="component" value="Unassembled WGS sequence"/>
</dbReference>
<evidence type="ECO:0000313" key="2">
    <source>
        <dbReference type="Proteomes" id="UP000484988"/>
    </source>
</evidence>
<protein>
    <submittedName>
        <fullName evidence="1">Uncharacterized protein</fullName>
    </submittedName>
</protein>
<dbReference type="AlphaFoldDB" id="A0A6A0B227"/>